<feature type="chain" id="PRO_5014430824" evidence="2">
    <location>
        <begin position="28"/>
        <end position="144"/>
    </location>
</feature>
<dbReference type="InParanoid" id="A0A2J7Q147"/>
<dbReference type="AlphaFoldDB" id="A0A2J7Q147"/>
<keyword evidence="2" id="KW-0732">Signal</keyword>
<protein>
    <submittedName>
        <fullName evidence="3">Uncharacterized protein</fullName>
    </submittedName>
</protein>
<name>A0A2J7Q147_9NEOP</name>
<dbReference type="OrthoDB" id="8181209at2759"/>
<evidence type="ECO:0000313" key="4">
    <source>
        <dbReference type="Proteomes" id="UP000235965"/>
    </source>
</evidence>
<reference evidence="3 4" key="1">
    <citation type="submission" date="2017-12" db="EMBL/GenBank/DDBJ databases">
        <title>Hemimetabolous genomes reveal molecular basis of termite eusociality.</title>
        <authorList>
            <person name="Harrison M.C."/>
            <person name="Jongepier E."/>
            <person name="Robertson H.M."/>
            <person name="Arning N."/>
            <person name="Bitard-Feildel T."/>
            <person name="Chao H."/>
            <person name="Childers C.P."/>
            <person name="Dinh H."/>
            <person name="Doddapaneni H."/>
            <person name="Dugan S."/>
            <person name="Gowin J."/>
            <person name="Greiner C."/>
            <person name="Han Y."/>
            <person name="Hu H."/>
            <person name="Hughes D.S.T."/>
            <person name="Huylmans A.-K."/>
            <person name="Kemena C."/>
            <person name="Kremer L.P.M."/>
            <person name="Lee S.L."/>
            <person name="Lopez-Ezquerra A."/>
            <person name="Mallet L."/>
            <person name="Monroy-Kuhn J.M."/>
            <person name="Moser A."/>
            <person name="Murali S.C."/>
            <person name="Muzny D.M."/>
            <person name="Otani S."/>
            <person name="Piulachs M.-D."/>
            <person name="Poelchau M."/>
            <person name="Qu J."/>
            <person name="Schaub F."/>
            <person name="Wada-Katsumata A."/>
            <person name="Worley K.C."/>
            <person name="Xie Q."/>
            <person name="Ylla G."/>
            <person name="Poulsen M."/>
            <person name="Gibbs R.A."/>
            <person name="Schal C."/>
            <person name="Richards S."/>
            <person name="Belles X."/>
            <person name="Korb J."/>
            <person name="Bornberg-Bauer E."/>
        </authorList>
    </citation>
    <scope>NUCLEOTIDE SEQUENCE [LARGE SCALE GENOMIC DNA]</scope>
    <source>
        <tissue evidence="3">Whole body</tissue>
    </source>
</reference>
<sequence>MSRGCAPVLPLLLSTGILLYLISMVDAVPGPLDCRRFVFAPKCRGVAAKRGFPPANRAGYLLDTDRKMDGLEEVLGLYATSQPIAVLQQSDNRGQQGRGFATRGRSGQAWSSAGDQQGLKTDTFYDWYLSNRKRTRDNDVTYDY</sequence>
<keyword evidence="4" id="KW-1185">Reference proteome</keyword>
<feature type="signal peptide" evidence="2">
    <location>
        <begin position="1"/>
        <end position="27"/>
    </location>
</feature>
<evidence type="ECO:0000256" key="1">
    <source>
        <dbReference type="SAM" id="MobiDB-lite"/>
    </source>
</evidence>
<proteinExistence type="predicted"/>
<organism evidence="3 4">
    <name type="scientific">Cryptotermes secundus</name>
    <dbReference type="NCBI Taxonomy" id="105785"/>
    <lineage>
        <taxon>Eukaryota</taxon>
        <taxon>Metazoa</taxon>
        <taxon>Ecdysozoa</taxon>
        <taxon>Arthropoda</taxon>
        <taxon>Hexapoda</taxon>
        <taxon>Insecta</taxon>
        <taxon>Pterygota</taxon>
        <taxon>Neoptera</taxon>
        <taxon>Polyneoptera</taxon>
        <taxon>Dictyoptera</taxon>
        <taxon>Blattodea</taxon>
        <taxon>Blattoidea</taxon>
        <taxon>Termitoidae</taxon>
        <taxon>Kalotermitidae</taxon>
        <taxon>Cryptotermitinae</taxon>
        <taxon>Cryptotermes</taxon>
    </lineage>
</organism>
<gene>
    <name evidence="3" type="ORF">B7P43_G02936</name>
</gene>
<evidence type="ECO:0000313" key="3">
    <source>
        <dbReference type="EMBL" id="PNF22311.1"/>
    </source>
</evidence>
<feature type="region of interest" description="Disordered" evidence="1">
    <location>
        <begin position="88"/>
        <end position="115"/>
    </location>
</feature>
<evidence type="ECO:0000256" key="2">
    <source>
        <dbReference type="SAM" id="SignalP"/>
    </source>
</evidence>
<accession>A0A2J7Q147</accession>
<dbReference type="Proteomes" id="UP000235965">
    <property type="component" value="Unassembled WGS sequence"/>
</dbReference>
<comment type="caution">
    <text evidence="3">The sequence shown here is derived from an EMBL/GenBank/DDBJ whole genome shotgun (WGS) entry which is preliminary data.</text>
</comment>
<dbReference type="EMBL" id="NEVH01019960">
    <property type="protein sequence ID" value="PNF22311.1"/>
    <property type="molecule type" value="Genomic_DNA"/>
</dbReference>